<keyword evidence="1" id="KW-0472">Membrane</keyword>
<proteinExistence type="predicted"/>
<dbReference type="InParanoid" id="A0A4V1M4M0"/>
<feature type="transmembrane region" description="Helical" evidence="1">
    <location>
        <begin position="99"/>
        <end position="119"/>
    </location>
</feature>
<feature type="transmembrane region" description="Helical" evidence="1">
    <location>
        <begin position="12"/>
        <end position="38"/>
    </location>
</feature>
<keyword evidence="3" id="KW-1185">Reference proteome</keyword>
<evidence type="ECO:0000313" key="2">
    <source>
        <dbReference type="EMBL" id="RXK40837.1"/>
    </source>
</evidence>
<accession>A0A4V1M4M0</accession>
<dbReference type="AlphaFoldDB" id="A0A4V1M4M0"/>
<dbReference type="EMBL" id="SDIL01000014">
    <property type="protein sequence ID" value="RXK40837.1"/>
    <property type="molecule type" value="Genomic_DNA"/>
</dbReference>
<keyword evidence="1" id="KW-0812">Transmembrane</keyword>
<dbReference type="Proteomes" id="UP000289152">
    <property type="component" value="Unassembled WGS sequence"/>
</dbReference>
<keyword evidence="1" id="KW-1133">Transmembrane helix</keyword>
<dbReference type="OrthoDB" id="2559670at2759"/>
<protein>
    <submittedName>
        <fullName evidence="2">Uncharacterized protein</fullName>
    </submittedName>
</protein>
<comment type="caution">
    <text evidence="2">The sequence shown here is derived from an EMBL/GenBank/DDBJ whole genome shotgun (WGS) entry which is preliminary data.</text>
</comment>
<gene>
    <name evidence="2" type="ORF">M231_01896</name>
</gene>
<organism evidence="2 3">
    <name type="scientific">Tremella mesenterica</name>
    <name type="common">Jelly fungus</name>
    <dbReference type="NCBI Taxonomy" id="5217"/>
    <lineage>
        <taxon>Eukaryota</taxon>
        <taxon>Fungi</taxon>
        <taxon>Dikarya</taxon>
        <taxon>Basidiomycota</taxon>
        <taxon>Agaricomycotina</taxon>
        <taxon>Tremellomycetes</taxon>
        <taxon>Tremellales</taxon>
        <taxon>Tremellaceae</taxon>
        <taxon>Tremella</taxon>
    </lineage>
</organism>
<evidence type="ECO:0000313" key="3">
    <source>
        <dbReference type="Proteomes" id="UP000289152"/>
    </source>
</evidence>
<dbReference type="VEuPathDB" id="FungiDB:TREMEDRAFT_61370"/>
<reference evidence="2 3" key="1">
    <citation type="submission" date="2016-06" db="EMBL/GenBank/DDBJ databases">
        <title>Evolution of pathogenesis and genome organization in the Tremellales.</title>
        <authorList>
            <person name="Cuomo C."/>
            <person name="Litvintseva A."/>
            <person name="Heitman J."/>
            <person name="Chen Y."/>
            <person name="Sun S."/>
            <person name="Springer D."/>
            <person name="Dromer F."/>
            <person name="Young S."/>
            <person name="Zeng Q."/>
            <person name="Chapman S."/>
            <person name="Gujja S."/>
            <person name="Saif S."/>
            <person name="Birren B."/>
        </authorList>
    </citation>
    <scope>NUCLEOTIDE SEQUENCE [LARGE SCALE GENOMIC DNA]</scope>
    <source>
        <strain evidence="2 3">ATCC 28783</strain>
    </source>
</reference>
<feature type="transmembrane region" description="Helical" evidence="1">
    <location>
        <begin position="185"/>
        <end position="206"/>
    </location>
</feature>
<sequence length="217" mass="24018">MGKPDRTVGLPYHLLYPIISCVLLGIAAFSSASTIWYVSATTPTETIRFGSTNYCGYNVSNFVITADLGCISRGYQWQIPENYFGFILPDDINYNVGRVAVTSVVAFSFVLASGAWHAYTIRYSFRLNPAPNNDKLWSSVQIHMVSVAIVFLFTWISFIAQAAIIGHASSFSQNIITSNQDGVSIQWGQAPWLVLGSAIVHFGWGWESVRWRAALMA</sequence>
<evidence type="ECO:0000256" key="1">
    <source>
        <dbReference type="SAM" id="Phobius"/>
    </source>
</evidence>
<name>A0A4V1M4M0_TREME</name>
<feature type="transmembrane region" description="Helical" evidence="1">
    <location>
        <begin position="140"/>
        <end position="165"/>
    </location>
</feature>